<reference evidence="1" key="1">
    <citation type="journal article" date="2022" name="bioRxiv">
        <title>Sequencing and chromosome-scale assembly of the giantPleurodeles waltlgenome.</title>
        <authorList>
            <person name="Brown T."/>
            <person name="Elewa A."/>
            <person name="Iarovenko S."/>
            <person name="Subramanian E."/>
            <person name="Araus A.J."/>
            <person name="Petzold A."/>
            <person name="Susuki M."/>
            <person name="Suzuki K.-i.T."/>
            <person name="Hayashi T."/>
            <person name="Toyoda A."/>
            <person name="Oliveira C."/>
            <person name="Osipova E."/>
            <person name="Leigh N.D."/>
            <person name="Simon A."/>
            <person name="Yun M.H."/>
        </authorList>
    </citation>
    <scope>NUCLEOTIDE SEQUENCE</scope>
    <source>
        <strain evidence="1">20211129_DDA</strain>
        <tissue evidence="1">Liver</tissue>
    </source>
</reference>
<dbReference type="Proteomes" id="UP001066276">
    <property type="component" value="Chromosome 9"/>
</dbReference>
<keyword evidence="2" id="KW-1185">Reference proteome</keyword>
<sequence length="131" mass="14564">MLFLSSPAVSKENVCVSVVTSFVGLMLFVCDEAVGKVLAQKRIRRHFLREYGPALDSSRSSAVALFTCSGLPEPDAGSSPCERSWQDPGIQLEVPHFNQRMRWDTSRLPDPQGIVLLTWSCRIAARSARIR</sequence>
<dbReference type="EMBL" id="JANPWB010000013">
    <property type="protein sequence ID" value="KAJ1107580.1"/>
    <property type="molecule type" value="Genomic_DNA"/>
</dbReference>
<proteinExistence type="predicted"/>
<organism evidence="1 2">
    <name type="scientific">Pleurodeles waltl</name>
    <name type="common">Iberian ribbed newt</name>
    <dbReference type="NCBI Taxonomy" id="8319"/>
    <lineage>
        <taxon>Eukaryota</taxon>
        <taxon>Metazoa</taxon>
        <taxon>Chordata</taxon>
        <taxon>Craniata</taxon>
        <taxon>Vertebrata</taxon>
        <taxon>Euteleostomi</taxon>
        <taxon>Amphibia</taxon>
        <taxon>Batrachia</taxon>
        <taxon>Caudata</taxon>
        <taxon>Salamandroidea</taxon>
        <taxon>Salamandridae</taxon>
        <taxon>Pleurodelinae</taxon>
        <taxon>Pleurodeles</taxon>
    </lineage>
</organism>
<comment type="caution">
    <text evidence="1">The sequence shown here is derived from an EMBL/GenBank/DDBJ whole genome shotgun (WGS) entry which is preliminary data.</text>
</comment>
<accession>A0AAV7MUY6</accession>
<dbReference type="AlphaFoldDB" id="A0AAV7MUY6"/>
<name>A0AAV7MUY6_PLEWA</name>
<evidence type="ECO:0000313" key="1">
    <source>
        <dbReference type="EMBL" id="KAJ1107580.1"/>
    </source>
</evidence>
<protein>
    <submittedName>
        <fullName evidence="1">Uncharacterized protein</fullName>
    </submittedName>
</protein>
<evidence type="ECO:0000313" key="2">
    <source>
        <dbReference type="Proteomes" id="UP001066276"/>
    </source>
</evidence>
<gene>
    <name evidence="1" type="ORF">NDU88_004970</name>
</gene>